<protein>
    <submittedName>
        <fullName evidence="6">NUDIX domain-containing protein</fullName>
    </submittedName>
</protein>
<dbReference type="PROSITE" id="PS51462">
    <property type="entry name" value="NUDIX"/>
    <property type="match status" value="1"/>
</dbReference>
<dbReference type="InterPro" id="IPR020084">
    <property type="entry name" value="NUDIX_hydrolase_CS"/>
</dbReference>
<dbReference type="PRINTS" id="PR00502">
    <property type="entry name" value="NUDIXFAMILY"/>
</dbReference>
<evidence type="ECO:0000259" key="5">
    <source>
        <dbReference type="PROSITE" id="PS51462"/>
    </source>
</evidence>
<dbReference type="Pfam" id="PF00293">
    <property type="entry name" value="NUDIX"/>
    <property type="match status" value="1"/>
</dbReference>
<dbReference type="RefSeq" id="WP_402382974.1">
    <property type="nucleotide sequence ID" value="NZ_JBIUYY010000008.1"/>
</dbReference>
<dbReference type="PANTHER" id="PTHR43046">
    <property type="entry name" value="GDP-MANNOSE MANNOSYL HYDROLASE"/>
    <property type="match status" value="1"/>
</dbReference>
<name>A0ABW8EML7_STRT5</name>
<dbReference type="PANTHER" id="PTHR43046:SF16">
    <property type="entry name" value="ADP-RIBOSE PYROPHOSPHATASE YJHB-RELATED"/>
    <property type="match status" value="1"/>
</dbReference>
<gene>
    <name evidence="6" type="ORF">ACIO7M_20445</name>
</gene>
<dbReference type="Proteomes" id="UP001617351">
    <property type="component" value="Unassembled WGS sequence"/>
</dbReference>
<dbReference type="Gene3D" id="3.90.79.10">
    <property type="entry name" value="Nucleoside Triphosphate Pyrophosphohydrolase"/>
    <property type="match status" value="1"/>
</dbReference>
<dbReference type="SUPFAM" id="SSF55811">
    <property type="entry name" value="Nudix"/>
    <property type="match status" value="1"/>
</dbReference>
<evidence type="ECO:0000313" key="6">
    <source>
        <dbReference type="EMBL" id="MFJ2823466.1"/>
    </source>
</evidence>
<dbReference type="InterPro" id="IPR000086">
    <property type="entry name" value="NUDIX_hydrolase_dom"/>
</dbReference>
<dbReference type="InterPro" id="IPR020476">
    <property type="entry name" value="Nudix_hydrolase"/>
</dbReference>
<proteinExistence type="inferred from homology"/>
<evidence type="ECO:0000256" key="2">
    <source>
        <dbReference type="ARBA" id="ARBA00005582"/>
    </source>
</evidence>
<feature type="domain" description="Nudix hydrolase" evidence="5">
    <location>
        <begin position="59"/>
        <end position="187"/>
    </location>
</feature>
<dbReference type="PROSITE" id="PS00893">
    <property type="entry name" value="NUDIX_BOX"/>
    <property type="match status" value="1"/>
</dbReference>
<evidence type="ECO:0000256" key="3">
    <source>
        <dbReference type="ARBA" id="ARBA00022801"/>
    </source>
</evidence>
<evidence type="ECO:0000256" key="4">
    <source>
        <dbReference type="RuleBase" id="RU003476"/>
    </source>
</evidence>
<keyword evidence="3 4" id="KW-0378">Hydrolase</keyword>
<evidence type="ECO:0000256" key="1">
    <source>
        <dbReference type="ARBA" id="ARBA00001946"/>
    </source>
</evidence>
<dbReference type="InterPro" id="IPR015797">
    <property type="entry name" value="NUDIX_hydrolase-like_dom_sf"/>
</dbReference>
<keyword evidence="7" id="KW-1185">Reference proteome</keyword>
<sequence>MSGDHLHATPSAERPRPGAALCGLLGRRVAEAVVADVVAADSVFDDADAVVESAGPGFAVPLAAEVWVFDDTLSRILLVRHRWRGRVPPGGRVEPGETPREAARRELFEETGVRARLLPEPAAATVRSYRAGAPACLGLSYAAVVDGAVPLVAEGGQEVGWVSLRRGWTGWFPEDAARVRRYAGRLRGGVAG</sequence>
<comment type="caution">
    <text evidence="6">The sequence shown here is derived from an EMBL/GenBank/DDBJ whole genome shotgun (WGS) entry which is preliminary data.</text>
</comment>
<reference evidence="6 7" key="1">
    <citation type="submission" date="2024-10" db="EMBL/GenBank/DDBJ databases">
        <title>The Natural Products Discovery Center: Release of the First 8490 Sequenced Strains for Exploring Actinobacteria Biosynthetic Diversity.</title>
        <authorList>
            <person name="Kalkreuter E."/>
            <person name="Kautsar S.A."/>
            <person name="Yang D."/>
            <person name="Bader C.D."/>
            <person name="Teijaro C.N."/>
            <person name="Fluegel L."/>
            <person name="Davis C.M."/>
            <person name="Simpson J.R."/>
            <person name="Lauterbach L."/>
            <person name="Steele A.D."/>
            <person name="Gui C."/>
            <person name="Meng S."/>
            <person name="Li G."/>
            <person name="Viehrig K."/>
            <person name="Ye F."/>
            <person name="Su P."/>
            <person name="Kiefer A.F."/>
            <person name="Nichols A."/>
            <person name="Cepeda A.J."/>
            <person name="Yan W."/>
            <person name="Fan B."/>
            <person name="Jiang Y."/>
            <person name="Adhikari A."/>
            <person name="Zheng C.-J."/>
            <person name="Schuster L."/>
            <person name="Cowan T.M."/>
            <person name="Smanski M.J."/>
            <person name="Chevrette M.G."/>
            <person name="De Carvalho L.P.S."/>
            <person name="Shen B."/>
        </authorList>
    </citation>
    <scope>NUCLEOTIDE SEQUENCE [LARGE SCALE GENOMIC DNA]</scope>
    <source>
        <strain evidence="6 7">NPDC087220</strain>
    </source>
</reference>
<evidence type="ECO:0000313" key="7">
    <source>
        <dbReference type="Proteomes" id="UP001617351"/>
    </source>
</evidence>
<comment type="similarity">
    <text evidence="2 4">Belongs to the Nudix hydrolase family.</text>
</comment>
<organism evidence="6 7">
    <name type="scientific">Streptomyces toxytricini</name>
    <name type="common">Actinomyces toxytricini</name>
    <dbReference type="NCBI Taxonomy" id="67369"/>
    <lineage>
        <taxon>Bacteria</taxon>
        <taxon>Bacillati</taxon>
        <taxon>Actinomycetota</taxon>
        <taxon>Actinomycetes</taxon>
        <taxon>Kitasatosporales</taxon>
        <taxon>Streptomycetaceae</taxon>
        <taxon>Streptomyces</taxon>
    </lineage>
</organism>
<accession>A0ABW8EML7</accession>
<dbReference type="EMBL" id="JBIUYY010000008">
    <property type="protein sequence ID" value="MFJ2823466.1"/>
    <property type="molecule type" value="Genomic_DNA"/>
</dbReference>
<comment type="cofactor">
    <cofactor evidence="1">
        <name>Mg(2+)</name>
        <dbReference type="ChEBI" id="CHEBI:18420"/>
    </cofactor>
</comment>